<reference evidence="1 2" key="1">
    <citation type="journal article" date="2015" name="Genome Announc.">
        <title>Draft Genome Sequence and Gene Annotation of the Entomopathogenic Fungus Verticillium hemipterigenum.</title>
        <authorList>
            <person name="Horn F."/>
            <person name="Habel A."/>
            <person name="Scharf D.H."/>
            <person name="Dworschak J."/>
            <person name="Brakhage A.A."/>
            <person name="Guthke R."/>
            <person name="Hertweck C."/>
            <person name="Linde J."/>
        </authorList>
    </citation>
    <scope>NUCLEOTIDE SEQUENCE [LARGE SCALE GENOMIC DNA]</scope>
</reference>
<sequence>MPANKDRLYVAVFTKIGAENMPSGLSFHWGYIVSHKGQTRLYNYIHAHRMYHATNETLDIGYPLPSETACPWWYEACDLRMERPMKVYLRLEVGKILNLKGLEELFAKIPLRPESEGWNSKK</sequence>
<dbReference type="EMBL" id="CDHN01000005">
    <property type="protein sequence ID" value="CEJ93551.1"/>
    <property type="molecule type" value="Genomic_DNA"/>
</dbReference>
<dbReference type="Proteomes" id="UP000039046">
    <property type="component" value="Unassembled WGS sequence"/>
</dbReference>
<dbReference type="AlphaFoldDB" id="A0A0A1T8V1"/>
<evidence type="ECO:0000313" key="1">
    <source>
        <dbReference type="EMBL" id="CEJ93551.1"/>
    </source>
</evidence>
<dbReference type="Pfam" id="PF21858">
    <property type="entry name" value="DUF6914"/>
    <property type="match status" value="1"/>
</dbReference>
<keyword evidence="2" id="KW-1185">Reference proteome</keyword>
<accession>A0A0A1T8V1</accession>
<protein>
    <submittedName>
        <fullName evidence="1">Uncharacterized protein</fullName>
    </submittedName>
</protein>
<proteinExistence type="predicted"/>
<name>A0A0A1T8V1_9HYPO</name>
<organism evidence="1 2">
    <name type="scientific">[Torrubiella] hemipterigena</name>
    <dbReference type="NCBI Taxonomy" id="1531966"/>
    <lineage>
        <taxon>Eukaryota</taxon>
        <taxon>Fungi</taxon>
        <taxon>Dikarya</taxon>
        <taxon>Ascomycota</taxon>
        <taxon>Pezizomycotina</taxon>
        <taxon>Sordariomycetes</taxon>
        <taxon>Hypocreomycetidae</taxon>
        <taxon>Hypocreales</taxon>
        <taxon>Clavicipitaceae</taxon>
        <taxon>Clavicipitaceae incertae sedis</taxon>
        <taxon>'Torrubiella' clade</taxon>
    </lineage>
</organism>
<evidence type="ECO:0000313" key="2">
    <source>
        <dbReference type="Proteomes" id="UP000039046"/>
    </source>
</evidence>
<dbReference type="HOGENOM" id="CLU_2028335_0_0_1"/>
<dbReference type="InterPro" id="IPR054208">
    <property type="entry name" value="DUF6914"/>
</dbReference>
<dbReference type="OrthoDB" id="2679825at2759"/>
<gene>
    <name evidence="1" type="ORF">VHEMI09131</name>
</gene>